<dbReference type="GO" id="GO:0004553">
    <property type="term" value="F:hydrolase activity, hydrolyzing O-glycosyl compounds"/>
    <property type="evidence" value="ECO:0007669"/>
    <property type="project" value="InterPro"/>
</dbReference>
<dbReference type="SUPFAM" id="SSF50405">
    <property type="entry name" value="Actin-crosslinking proteins"/>
    <property type="match status" value="1"/>
</dbReference>
<dbReference type="CDD" id="cd00257">
    <property type="entry name" value="beta-trefoil_FSCN-like"/>
    <property type="match status" value="1"/>
</dbReference>
<dbReference type="GO" id="GO:0016477">
    <property type="term" value="P:cell migration"/>
    <property type="evidence" value="ECO:0007669"/>
    <property type="project" value="TreeGrafter"/>
</dbReference>
<dbReference type="GO" id="GO:0051017">
    <property type="term" value="P:actin filament bundle assembly"/>
    <property type="evidence" value="ECO:0007669"/>
    <property type="project" value="TreeGrafter"/>
</dbReference>
<reference evidence="7" key="1">
    <citation type="journal article" date="2019" name="Toxins">
        <title>Detection of Abrin-Like and Prepropulchellin-Like Toxin Genes and Transcripts Using Whole Genome Sequencing and Full-Length Transcript Sequencing of Abrus precatorius.</title>
        <authorList>
            <person name="Hovde B.T."/>
            <person name="Daligault H.E."/>
            <person name="Hanschen E.R."/>
            <person name="Kunde Y.A."/>
            <person name="Johnson M.B."/>
            <person name="Starkenburg S.R."/>
            <person name="Johnson S.L."/>
        </authorList>
    </citation>
    <scope>NUCLEOTIDE SEQUENCE [LARGE SCALE GENOMIC DNA]</scope>
</reference>
<evidence type="ECO:0000313" key="8">
    <source>
        <dbReference type="RefSeq" id="XP_027366047.1"/>
    </source>
</evidence>
<evidence type="ECO:0000256" key="3">
    <source>
        <dbReference type="ARBA" id="ARBA00023295"/>
    </source>
</evidence>
<gene>
    <name evidence="8" type="primary">LOC113872582</name>
</gene>
<dbReference type="AlphaFoldDB" id="A0A8B8ME03"/>
<feature type="domain" description="DUF7910" evidence="6">
    <location>
        <begin position="71"/>
        <end position="208"/>
    </location>
</feature>
<proteinExistence type="inferred from homology"/>
<dbReference type="InterPro" id="IPR010431">
    <property type="entry name" value="Fascin"/>
</dbReference>
<evidence type="ECO:0000259" key="5">
    <source>
        <dbReference type="Pfam" id="PF00150"/>
    </source>
</evidence>
<dbReference type="GO" id="GO:0000272">
    <property type="term" value="P:polysaccharide catabolic process"/>
    <property type="evidence" value="ECO:0007669"/>
    <property type="project" value="InterPro"/>
</dbReference>
<dbReference type="GO" id="GO:0015629">
    <property type="term" value="C:actin cytoskeleton"/>
    <property type="evidence" value="ECO:0007669"/>
    <property type="project" value="TreeGrafter"/>
</dbReference>
<evidence type="ECO:0000256" key="2">
    <source>
        <dbReference type="ARBA" id="ARBA00022801"/>
    </source>
</evidence>
<keyword evidence="7" id="KW-1185">Reference proteome</keyword>
<dbReference type="GO" id="GO:0051015">
    <property type="term" value="F:actin filament binding"/>
    <property type="evidence" value="ECO:0007669"/>
    <property type="project" value="InterPro"/>
</dbReference>
<dbReference type="OrthoDB" id="62120at2759"/>
<evidence type="ECO:0000256" key="1">
    <source>
        <dbReference type="ARBA" id="ARBA00005641"/>
    </source>
</evidence>
<dbReference type="PANTHER" id="PTHR10551">
    <property type="entry name" value="FASCIN"/>
    <property type="match status" value="1"/>
</dbReference>
<dbReference type="InterPro" id="IPR057232">
    <property type="entry name" value="DUF7910"/>
</dbReference>
<dbReference type="Pfam" id="PF25490">
    <property type="entry name" value="DUF7910"/>
    <property type="match status" value="1"/>
</dbReference>
<dbReference type="PANTHER" id="PTHR10551:SF13">
    <property type="entry name" value="GLUCAN 1,3-BETA-GLUCOSIDASE ARB_04467-RELATED"/>
    <property type="match status" value="1"/>
</dbReference>
<dbReference type="Gene3D" id="3.20.20.80">
    <property type="entry name" value="Glycosidases"/>
    <property type="match status" value="1"/>
</dbReference>
<evidence type="ECO:0000256" key="4">
    <source>
        <dbReference type="RuleBase" id="RU361153"/>
    </source>
</evidence>
<evidence type="ECO:0000313" key="7">
    <source>
        <dbReference type="Proteomes" id="UP000694853"/>
    </source>
</evidence>
<dbReference type="KEGG" id="aprc:113872582"/>
<sequence length="516" mass="58341">MSSTHSTHPKCTKMRNQLFYANLLCAFYLSCHYVAVAQTENSGLPLKAVNLGNWLVIEGWMKPSLFDGIPNKDLLDGTQVQFMSTKLQKYLCAENGGGSIVVANRTKASGWETFRLWRVNETAFNFRVSNKQFVSLNQDGGNKLVADSDSPSDMETFQIVRNDDSPNRVRIRAPNGQLLQAISETVVLANYEGSSWEDSDPSVFKMNVLTDNVLRGEYQITNGYGPDRAPKIMREHWNSYITEEDFKFMSENGLNAVRIPVGWWIAQDPTPPKPFVGGSLEKLDNAFTWAQKYGIKVIVDLHALPGSQNGRPHSASRDGYREWGDSYIPDSVATIDFLAKRYADRENLVAIELMNEPQGVNLESLKSYYQAGYDAVRKHTSSAYVIMSNPLDRDSKVLLSFAGAFSGVVIDVHYYNLFSDKFSNMNVQQNIDYIKRQRASDLNSLTSSNGPLIFVGEWSGDWKVQKASKEDYQKFAKVQVDVYSGATFGWAYWAYVCDSNYWSLKWMIQNNYVSLN</sequence>
<dbReference type="InterPro" id="IPR001547">
    <property type="entry name" value="Glyco_hydro_5"/>
</dbReference>
<dbReference type="GeneID" id="113872582"/>
<dbReference type="RefSeq" id="XP_027366047.1">
    <property type="nucleotide sequence ID" value="XM_027510246.1"/>
</dbReference>
<dbReference type="Proteomes" id="UP000694853">
    <property type="component" value="Unplaced"/>
</dbReference>
<dbReference type="GO" id="GO:0007163">
    <property type="term" value="P:establishment or maintenance of cell polarity"/>
    <property type="evidence" value="ECO:0007669"/>
    <property type="project" value="TreeGrafter"/>
</dbReference>
<dbReference type="InterPro" id="IPR017853">
    <property type="entry name" value="GH"/>
</dbReference>
<dbReference type="GO" id="GO:0005737">
    <property type="term" value="C:cytoplasm"/>
    <property type="evidence" value="ECO:0007669"/>
    <property type="project" value="TreeGrafter"/>
</dbReference>
<name>A0A8B8ME03_ABRPR</name>
<dbReference type="SUPFAM" id="SSF51445">
    <property type="entry name" value="(Trans)glycosidases"/>
    <property type="match status" value="1"/>
</dbReference>
<dbReference type="FunFam" id="3.20.20.80:FF:000067">
    <property type="entry name" value="Glucan 1,3-beta-glucosidase A"/>
    <property type="match status" value="1"/>
</dbReference>
<feature type="domain" description="Glycoside hydrolase family 5" evidence="5">
    <location>
        <begin position="233"/>
        <end position="495"/>
    </location>
</feature>
<keyword evidence="2 4" id="KW-0378">Hydrolase</keyword>
<comment type="similarity">
    <text evidence="1 4">Belongs to the glycosyl hydrolase 5 (cellulase A) family.</text>
</comment>
<reference evidence="8" key="2">
    <citation type="submission" date="2025-08" db="UniProtKB">
        <authorList>
            <consortium name="RefSeq"/>
        </authorList>
    </citation>
    <scope>IDENTIFICATION</scope>
    <source>
        <tissue evidence="8">Young leaves</tissue>
    </source>
</reference>
<dbReference type="InterPro" id="IPR008999">
    <property type="entry name" value="Actin-crosslinking"/>
</dbReference>
<dbReference type="FunFam" id="2.80.10.50:FF:000056">
    <property type="entry name" value="Glucan 1,3-beta-glucosidase A"/>
    <property type="match status" value="1"/>
</dbReference>
<dbReference type="Gene3D" id="2.80.10.50">
    <property type="match status" value="1"/>
</dbReference>
<organism evidence="7 8">
    <name type="scientific">Abrus precatorius</name>
    <name type="common">Indian licorice</name>
    <name type="synonym">Glycine abrus</name>
    <dbReference type="NCBI Taxonomy" id="3816"/>
    <lineage>
        <taxon>Eukaryota</taxon>
        <taxon>Viridiplantae</taxon>
        <taxon>Streptophyta</taxon>
        <taxon>Embryophyta</taxon>
        <taxon>Tracheophyta</taxon>
        <taxon>Spermatophyta</taxon>
        <taxon>Magnoliopsida</taxon>
        <taxon>eudicotyledons</taxon>
        <taxon>Gunneridae</taxon>
        <taxon>Pentapetalae</taxon>
        <taxon>rosids</taxon>
        <taxon>fabids</taxon>
        <taxon>Fabales</taxon>
        <taxon>Fabaceae</taxon>
        <taxon>Papilionoideae</taxon>
        <taxon>50 kb inversion clade</taxon>
        <taxon>NPAAA clade</taxon>
        <taxon>indigoferoid/millettioid clade</taxon>
        <taxon>Abreae</taxon>
        <taxon>Abrus</taxon>
    </lineage>
</organism>
<accession>A0A8B8ME03</accession>
<keyword evidence="3 4" id="KW-0326">Glycosidase</keyword>
<protein>
    <submittedName>
        <fullName evidence="8">Probable glucan 1,3-beta-glucosidase A</fullName>
    </submittedName>
</protein>
<evidence type="ECO:0000259" key="6">
    <source>
        <dbReference type="Pfam" id="PF25490"/>
    </source>
</evidence>
<dbReference type="Pfam" id="PF00150">
    <property type="entry name" value="Cellulase"/>
    <property type="match status" value="1"/>
</dbReference>